<evidence type="ECO:0000256" key="1">
    <source>
        <dbReference type="SAM" id="MobiDB-lite"/>
    </source>
</evidence>
<accession>A0A383D1I9</accession>
<reference evidence="2" key="1">
    <citation type="submission" date="2018-05" db="EMBL/GenBank/DDBJ databases">
        <authorList>
            <person name="Lanie J.A."/>
            <person name="Ng W.-L."/>
            <person name="Kazmierczak K.M."/>
            <person name="Andrzejewski T.M."/>
            <person name="Davidsen T.M."/>
            <person name="Wayne K.J."/>
            <person name="Tettelin H."/>
            <person name="Glass J.I."/>
            <person name="Rusch D."/>
            <person name="Podicherti R."/>
            <person name="Tsui H.-C.T."/>
            <person name="Winkler M.E."/>
        </authorList>
    </citation>
    <scope>NUCLEOTIDE SEQUENCE</scope>
</reference>
<protein>
    <recommendedName>
        <fullName evidence="3">Outer membrane protein beta-barrel domain-containing protein</fullName>
    </recommendedName>
</protein>
<name>A0A383D1I9_9ZZZZ</name>
<evidence type="ECO:0000313" key="2">
    <source>
        <dbReference type="EMBL" id="SVE38133.1"/>
    </source>
</evidence>
<feature type="region of interest" description="Disordered" evidence="1">
    <location>
        <begin position="20"/>
        <end position="44"/>
    </location>
</feature>
<evidence type="ECO:0008006" key="3">
    <source>
        <dbReference type="Google" id="ProtNLM"/>
    </source>
</evidence>
<proteinExistence type="predicted"/>
<organism evidence="2">
    <name type="scientific">marine metagenome</name>
    <dbReference type="NCBI Taxonomy" id="408172"/>
    <lineage>
        <taxon>unclassified sequences</taxon>
        <taxon>metagenomes</taxon>
        <taxon>ecological metagenomes</taxon>
    </lineage>
</organism>
<dbReference type="AlphaFoldDB" id="A0A383D1I9"/>
<feature type="non-terminal residue" evidence="2">
    <location>
        <position position="1"/>
    </location>
</feature>
<sequence length="44" mass="5151">ERKRGRRTASINLRYNFGKQQKKKWDRKNFGRGDGGGGGMEMDY</sequence>
<dbReference type="EMBL" id="UINC01213386">
    <property type="protein sequence ID" value="SVE38133.1"/>
    <property type="molecule type" value="Genomic_DNA"/>
</dbReference>
<gene>
    <name evidence="2" type="ORF">METZ01_LOCUS490987</name>
</gene>
<feature type="compositionally biased region" description="Gly residues" evidence="1">
    <location>
        <begin position="32"/>
        <end position="44"/>
    </location>
</feature>